<accession>A0ABX2HG34</accession>
<reference evidence="1 2" key="1">
    <citation type="journal article" date="2020" name="Cell Host Microbe">
        <title>Functional and Genomic Variation between Human-Derived Isolates of Lachnospiraceae Reveals Inter- and Intra-Species Diversity.</title>
        <authorList>
            <person name="Sorbara M.T."/>
            <person name="Littmann E.R."/>
            <person name="Fontana E."/>
            <person name="Moody T.U."/>
            <person name="Kohout C.E."/>
            <person name="Gjonbalaj M."/>
            <person name="Eaton V."/>
            <person name="Seok R."/>
            <person name="Leiner I.M."/>
            <person name="Pamer E.G."/>
        </authorList>
    </citation>
    <scope>NUCLEOTIDE SEQUENCE [LARGE SCALE GENOMIC DNA]</scope>
    <source>
        <strain evidence="1 2">MSK.1.17</strain>
    </source>
</reference>
<protein>
    <submittedName>
        <fullName evidence="1">Helix-turn-helix transcriptional regulator</fullName>
    </submittedName>
</protein>
<comment type="caution">
    <text evidence="1">The sequence shown here is derived from an EMBL/GenBank/DDBJ whole genome shotgun (WGS) entry which is preliminary data.</text>
</comment>
<dbReference type="EMBL" id="JAAITT010000007">
    <property type="protein sequence ID" value="NSJ48334.1"/>
    <property type="molecule type" value="Genomic_DNA"/>
</dbReference>
<evidence type="ECO:0000313" key="2">
    <source>
        <dbReference type="Proteomes" id="UP000669239"/>
    </source>
</evidence>
<dbReference type="Proteomes" id="UP000669239">
    <property type="component" value="Unassembled WGS sequence"/>
</dbReference>
<sequence>MLTEIHGGAIVNLNQQRRYKMTNVIALKKRIEDSGMSMTYVAEKSGILRETLYNRMKTGDFKLSEICALSKVLNLSRDERDNIFFANECELKSTK</sequence>
<keyword evidence="2" id="KW-1185">Reference proteome</keyword>
<dbReference type="InterPro" id="IPR010982">
    <property type="entry name" value="Lambda_DNA-bd_dom_sf"/>
</dbReference>
<gene>
    <name evidence="1" type="ORF">G5B36_06435</name>
</gene>
<dbReference type="SUPFAM" id="SSF47413">
    <property type="entry name" value="lambda repressor-like DNA-binding domains"/>
    <property type="match status" value="1"/>
</dbReference>
<organism evidence="1 2">
    <name type="scientific">Enterocloster aldenensis</name>
    <dbReference type="NCBI Taxonomy" id="358742"/>
    <lineage>
        <taxon>Bacteria</taxon>
        <taxon>Bacillati</taxon>
        <taxon>Bacillota</taxon>
        <taxon>Clostridia</taxon>
        <taxon>Lachnospirales</taxon>
        <taxon>Lachnospiraceae</taxon>
        <taxon>Enterocloster</taxon>
    </lineage>
</organism>
<name>A0ABX2HG34_9FIRM</name>
<evidence type="ECO:0000313" key="1">
    <source>
        <dbReference type="EMBL" id="NSJ48334.1"/>
    </source>
</evidence>
<dbReference type="InterPro" id="IPR001387">
    <property type="entry name" value="Cro/C1-type_HTH"/>
</dbReference>
<proteinExistence type="predicted"/>
<dbReference type="CDD" id="cd00093">
    <property type="entry name" value="HTH_XRE"/>
    <property type="match status" value="1"/>
</dbReference>